<dbReference type="EMBL" id="BARS01014868">
    <property type="protein sequence ID" value="GAF97631.1"/>
    <property type="molecule type" value="Genomic_DNA"/>
</dbReference>
<proteinExistence type="predicted"/>
<gene>
    <name evidence="1" type="ORF">S01H1_24703</name>
</gene>
<dbReference type="AlphaFoldDB" id="X0UEA8"/>
<feature type="non-terminal residue" evidence="1">
    <location>
        <position position="1"/>
    </location>
</feature>
<protein>
    <submittedName>
        <fullName evidence="1">Uncharacterized protein</fullName>
    </submittedName>
</protein>
<accession>X0UEA8</accession>
<name>X0UEA8_9ZZZZ</name>
<reference evidence="1" key="1">
    <citation type="journal article" date="2014" name="Front. Microbiol.">
        <title>High frequency of phylogenetically diverse reductive dehalogenase-homologous genes in deep subseafloor sedimentary metagenomes.</title>
        <authorList>
            <person name="Kawai M."/>
            <person name="Futagami T."/>
            <person name="Toyoda A."/>
            <person name="Takaki Y."/>
            <person name="Nishi S."/>
            <person name="Hori S."/>
            <person name="Arai W."/>
            <person name="Tsubouchi T."/>
            <person name="Morono Y."/>
            <person name="Uchiyama I."/>
            <person name="Ito T."/>
            <person name="Fujiyama A."/>
            <person name="Inagaki F."/>
            <person name="Takami H."/>
        </authorList>
    </citation>
    <scope>NUCLEOTIDE SEQUENCE</scope>
    <source>
        <strain evidence="1">Expedition CK06-06</strain>
    </source>
</reference>
<feature type="non-terminal residue" evidence="1">
    <location>
        <position position="292"/>
    </location>
</feature>
<evidence type="ECO:0000313" key="1">
    <source>
        <dbReference type="EMBL" id="GAF97631.1"/>
    </source>
</evidence>
<sequence>DVIKVAGKEALEEMSQGTWGEVTAKIVYDKSVPEGLAGFMDRRAQEGLIGAAMGIIPGAGGAAAGAMQAKVQAKLSTEKVTEPSSDEIISSIAETHNREGGSTISLVTGQPITEGYVVAIKESVEEIIPFEQITDEQLKAYKEKHKAILAEDPKRTIGTRISDGKTYLNISTVVPSQAEAEKIGRATNQKAIFDLGAKQDIAITPVEKVPVIEEKTLTDIQKKLDKAYRENDVAAFDRILEEELAPLPPDKAKNVLQGHAEMLQMHMKERKVKPKKITKKKAYAMGHQIPET</sequence>
<comment type="caution">
    <text evidence="1">The sequence shown here is derived from an EMBL/GenBank/DDBJ whole genome shotgun (WGS) entry which is preliminary data.</text>
</comment>
<organism evidence="1">
    <name type="scientific">marine sediment metagenome</name>
    <dbReference type="NCBI Taxonomy" id="412755"/>
    <lineage>
        <taxon>unclassified sequences</taxon>
        <taxon>metagenomes</taxon>
        <taxon>ecological metagenomes</taxon>
    </lineage>
</organism>